<dbReference type="InterPro" id="IPR013830">
    <property type="entry name" value="SGNH_hydro"/>
</dbReference>
<dbReference type="Gene3D" id="3.40.50.1110">
    <property type="entry name" value="SGNH hydrolase"/>
    <property type="match status" value="1"/>
</dbReference>
<proteinExistence type="predicted"/>
<dbReference type="EMBL" id="CP012040">
    <property type="protein sequence ID" value="AKP53145.1"/>
    <property type="molecule type" value="Genomic_DNA"/>
</dbReference>
<protein>
    <submittedName>
        <fullName evidence="2">Lipolytic protein G-D-S-L family</fullName>
    </submittedName>
</protein>
<keyword evidence="3" id="KW-1185">Reference proteome</keyword>
<dbReference type="Pfam" id="PF13472">
    <property type="entry name" value="Lipase_GDSL_2"/>
    <property type="match status" value="1"/>
</dbReference>
<dbReference type="SUPFAM" id="SSF52266">
    <property type="entry name" value="SGNH hydrolase"/>
    <property type="match status" value="1"/>
</dbReference>
<dbReference type="InterPro" id="IPR051532">
    <property type="entry name" value="Ester_Hydrolysis_Enzymes"/>
</dbReference>
<dbReference type="KEGG" id="camu:CA2015_3773"/>
<dbReference type="GO" id="GO:0004622">
    <property type="term" value="F:phosphatidylcholine lysophospholipase activity"/>
    <property type="evidence" value="ECO:0007669"/>
    <property type="project" value="TreeGrafter"/>
</dbReference>
<dbReference type="InterPro" id="IPR036514">
    <property type="entry name" value="SGNH_hydro_sf"/>
</dbReference>
<sequence>MQVSRRKFFTKLGLTGLTGLSFPRLLSAINSKGRILNNIKGKGLSILFQGDSITDGARTRNQDWNHIMGHGYAYLVSSRLWFDYPKEELMFFNRGISGNKVTDLLDRWQEDTIDLKPDVLSIMIGVNDVVRIISKEYSIEEWEENYKKLLNKTRSELPNTTLILCEPFLLIDDWPIEKAVAWEAIIFKMQVIVLQLAKNYNTIHVELQDQFNLSLQKAPAKYWVWDGVHPMPAGHELIARIWIKEVSKKLDFIGK</sequence>
<dbReference type="PANTHER" id="PTHR30383">
    <property type="entry name" value="THIOESTERASE 1/PROTEASE 1/LYSOPHOSPHOLIPASE L1"/>
    <property type="match status" value="1"/>
</dbReference>
<dbReference type="PANTHER" id="PTHR30383:SF5">
    <property type="entry name" value="SGNH HYDROLASE-TYPE ESTERASE DOMAIN-CONTAINING PROTEIN"/>
    <property type="match status" value="1"/>
</dbReference>
<reference evidence="2 3" key="1">
    <citation type="submission" date="2015-07" db="EMBL/GenBank/DDBJ databases">
        <authorList>
            <person name="Kim K.M."/>
        </authorList>
    </citation>
    <scope>NUCLEOTIDE SEQUENCE [LARGE SCALE GENOMIC DNA]</scope>
    <source>
        <strain evidence="2 3">KCTC 12363</strain>
    </source>
</reference>
<evidence type="ECO:0000259" key="1">
    <source>
        <dbReference type="Pfam" id="PF13472"/>
    </source>
</evidence>
<organism evidence="2 3">
    <name type="scientific">Cyclobacterium amurskyense</name>
    <dbReference type="NCBI Taxonomy" id="320787"/>
    <lineage>
        <taxon>Bacteria</taxon>
        <taxon>Pseudomonadati</taxon>
        <taxon>Bacteroidota</taxon>
        <taxon>Cytophagia</taxon>
        <taxon>Cytophagales</taxon>
        <taxon>Cyclobacteriaceae</taxon>
        <taxon>Cyclobacterium</taxon>
    </lineage>
</organism>
<feature type="domain" description="SGNH hydrolase-type esterase" evidence="1">
    <location>
        <begin position="50"/>
        <end position="237"/>
    </location>
</feature>
<evidence type="ECO:0000313" key="3">
    <source>
        <dbReference type="Proteomes" id="UP000036520"/>
    </source>
</evidence>
<dbReference type="CDD" id="cd01834">
    <property type="entry name" value="SGNH_hydrolase_like_2"/>
    <property type="match status" value="1"/>
</dbReference>
<dbReference type="RefSeq" id="WP_084011896.1">
    <property type="nucleotide sequence ID" value="NZ_CP012040.1"/>
</dbReference>
<accession>A0A0H4PJC2</accession>
<name>A0A0H4PJC2_9BACT</name>
<dbReference type="AlphaFoldDB" id="A0A0H4PJC2"/>
<gene>
    <name evidence="2" type="ORF">CA2015_3773</name>
</gene>
<evidence type="ECO:0000313" key="2">
    <source>
        <dbReference type="EMBL" id="AKP53145.1"/>
    </source>
</evidence>
<dbReference type="OrthoDB" id="9794725at2"/>
<dbReference type="Proteomes" id="UP000036520">
    <property type="component" value="Chromosome"/>
</dbReference>